<evidence type="ECO:0000256" key="1">
    <source>
        <dbReference type="SAM" id="Phobius"/>
    </source>
</evidence>
<keyword evidence="1" id="KW-0472">Membrane</keyword>
<feature type="transmembrane region" description="Helical" evidence="1">
    <location>
        <begin position="17"/>
        <end position="37"/>
    </location>
</feature>
<evidence type="ECO:0000313" key="2">
    <source>
        <dbReference type="EMBL" id="GGX57429.1"/>
    </source>
</evidence>
<keyword evidence="3" id="KW-1185">Reference proteome</keyword>
<organism evidence="2 3">
    <name type="scientific">Litorimonas cladophorae</name>
    <dbReference type="NCBI Taxonomy" id="1220491"/>
    <lineage>
        <taxon>Bacteria</taxon>
        <taxon>Pseudomonadati</taxon>
        <taxon>Pseudomonadota</taxon>
        <taxon>Alphaproteobacteria</taxon>
        <taxon>Maricaulales</taxon>
        <taxon>Robiginitomaculaceae</taxon>
    </lineage>
</organism>
<keyword evidence="1" id="KW-0812">Transmembrane</keyword>
<name>A0A918KB14_9PROT</name>
<accession>A0A918KB14</accession>
<dbReference type="Proteomes" id="UP000600865">
    <property type="component" value="Unassembled WGS sequence"/>
</dbReference>
<feature type="transmembrane region" description="Helical" evidence="1">
    <location>
        <begin position="49"/>
        <end position="66"/>
    </location>
</feature>
<comment type="caution">
    <text evidence="2">The sequence shown here is derived from an EMBL/GenBank/DDBJ whole genome shotgun (WGS) entry which is preliminary data.</text>
</comment>
<gene>
    <name evidence="2" type="ORF">GCM10011309_03010</name>
</gene>
<reference evidence="2 3" key="1">
    <citation type="journal article" date="2014" name="Int. J. Syst. Evol. Microbiol.">
        <title>Complete genome sequence of Corynebacterium casei LMG S-19264T (=DSM 44701T), isolated from a smear-ripened cheese.</title>
        <authorList>
            <consortium name="US DOE Joint Genome Institute (JGI-PGF)"/>
            <person name="Walter F."/>
            <person name="Albersmeier A."/>
            <person name="Kalinowski J."/>
            <person name="Ruckert C."/>
        </authorList>
    </citation>
    <scope>NUCLEOTIDE SEQUENCE [LARGE SCALE GENOMIC DNA]</scope>
    <source>
        <strain evidence="2 3">KCTC 23968</strain>
    </source>
</reference>
<protein>
    <submittedName>
        <fullName evidence="2">Uncharacterized protein</fullName>
    </submittedName>
</protein>
<dbReference type="EMBL" id="BMYV01000001">
    <property type="protein sequence ID" value="GGX57429.1"/>
    <property type="molecule type" value="Genomic_DNA"/>
</dbReference>
<proteinExistence type="predicted"/>
<dbReference type="AlphaFoldDB" id="A0A918KB14"/>
<evidence type="ECO:0000313" key="3">
    <source>
        <dbReference type="Proteomes" id="UP000600865"/>
    </source>
</evidence>
<sequence>MNVDVEIVLEDMSKKTFVLSGLLLIHAYFLTVAASMYLRASKANDYSDLSVAFYLVILLVLFTMLWKRFQTVGRKKRTLVWCAIFWLPSVIIGTYALHLSPYMSIMIFDAGFWHELQTTTRTESGWSTAVKIEFVLPMFPANYVIHWGLFALLWFGAQTPKGRSPSAGRSLTTSAKQTVLNALNIGRLRHG</sequence>
<feature type="transmembrane region" description="Helical" evidence="1">
    <location>
        <begin position="78"/>
        <end position="97"/>
    </location>
</feature>
<keyword evidence="1" id="KW-1133">Transmembrane helix</keyword>
<feature type="transmembrane region" description="Helical" evidence="1">
    <location>
        <begin position="134"/>
        <end position="155"/>
    </location>
</feature>